<protein>
    <submittedName>
        <fullName evidence="5">Putative oxidoreductase</fullName>
        <ecNumber evidence="5">1.-.-.-</ecNumber>
    </submittedName>
</protein>
<dbReference type="Gene3D" id="3.40.50.720">
    <property type="entry name" value="NAD(P)-binding Rossmann-like Domain"/>
    <property type="match status" value="1"/>
</dbReference>
<dbReference type="Pfam" id="PF22725">
    <property type="entry name" value="GFO_IDH_MocA_C3"/>
    <property type="match status" value="1"/>
</dbReference>
<dbReference type="InterPro" id="IPR055170">
    <property type="entry name" value="GFO_IDH_MocA-like_dom"/>
</dbReference>
<dbReference type="SUPFAM" id="SSF55347">
    <property type="entry name" value="Glyceraldehyde-3-phosphate dehydrogenase-like, C-terminal domain"/>
    <property type="match status" value="1"/>
</dbReference>
<dbReference type="Pfam" id="PF01408">
    <property type="entry name" value="GFO_IDH_MocA"/>
    <property type="match status" value="1"/>
</dbReference>
<dbReference type="InterPro" id="IPR000683">
    <property type="entry name" value="Gfo/Idh/MocA-like_OxRdtase_N"/>
</dbReference>
<name>A0A1B7HQK4_9ENTR</name>
<dbReference type="SUPFAM" id="SSF51735">
    <property type="entry name" value="NAD(P)-binding Rossmann-fold domains"/>
    <property type="match status" value="1"/>
</dbReference>
<organism evidence="5 6">
    <name type="scientific">Buttiauxella noackiae ATCC 51607</name>
    <dbReference type="NCBI Taxonomy" id="1354255"/>
    <lineage>
        <taxon>Bacteria</taxon>
        <taxon>Pseudomonadati</taxon>
        <taxon>Pseudomonadota</taxon>
        <taxon>Gammaproteobacteria</taxon>
        <taxon>Enterobacterales</taxon>
        <taxon>Enterobacteriaceae</taxon>
        <taxon>Buttiauxella</taxon>
    </lineage>
</organism>
<dbReference type="Proteomes" id="UP000078286">
    <property type="component" value="Unassembled WGS sequence"/>
</dbReference>
<evidence type="ECO:0000259" key="4">
    <source>
        <dbReference type="Pfam" id="PF22725"/>
    </source>
</evidence>
<dbReference type="InterPro" id="IPR036291">
    <property type="entry name" value="NAD(P)-bd_dom_sf"/>
</dbReference>
<feature type="domain" description="Gfo/Idh/MocA-like oxidoreductase N-terminal" evidence="3">
    <location>
        <begin position="4"/>
        <end position="122"/>
    </location>
</feature>
<comment type="similarity">
    <text evidence="1">Belongs to the Gfo/Idh/MocA family.</text>
</comment>
<evidence type="ECO:0000256" key="1">
    <source>
        <dbReference type="ARBA" id="ARBA00010928"/>
    </source>
</evidence>
<dbReference type="PANTHER" id="PTHR22604">
    <property type="entry name" value="OXIDOREDUCTASES"/>
    <property type="match status" value="1"/>
</dbReference>
<proteinExistence type="inferred from homology"/>
<dbReference type="GO" id="GO:0000166">
    <property type="term" value="F:nucleotide binding"/>
    <property type="evidence" value="ECO:0007669"/>
    <property type="project" value="InterPro"/>
</dbReference>
<evidence type="ECO:0000259" key="3">
    <source>
        <dbReference type="Pfam" id="PF01408"/>
    </source>
</evidence>
<gene>
    <name evidence="5" type="ORF">M979_1914</name>
</gene>
<keyword evidence="2 5" id="KW-0560">Oxidoreductase</keyword>
<keyword evidence="6" id="KW-1185">Reference proteome</keyword>
<sequence length="329" mass="36614">MKKIRWGIIGTGTIAKKFAGTLGYLSDECEFVGVASRSIEKAEDFATQYGAKKAFGSYQELAQSADIDAVYIATPHNSHYENSLLCLKNNKHVLCEKSFTIDVKQAEHLFKQASDNGLFIMEAFWTKFLPAYTEILKILNGGQLGDVVNIAADFGINPPGSRSDRKINPALAGGALYDVGIYVIGITCMLLGYEPQKVVSNAVLSDGGVDLSSFYYMQYESEQVALLSSSVEALSRQQAVIQCKNGYIVIDTPHAANGFTVYQNENKKEYNFPFDFDGFEYQLRHSNDCIRQGKTASDIMKPKDTIAVLKIMDNMRKEWGMKFPFEIQV</sequence>
<evidence type="ECO:0000313" key="5">
    <source>
        <dbReference type="EMBL" id="OAT17925.1"/>
    </source>
</evidence>
<dbReference type="RefSeq" id="WP_064554700.1">
    <property type="nucleotide sequence ID" value="NZ_LXEO01000021.1"/>
</dbReference>
<evidence type="ECO:0000256" key="2">
    <source>
        <dbReference type="ARBA" id="ARBA00023002"/>
    </source>
</evidence>
<dbReference type="Gene3D" id="3.30.360.10">
    <property type="entry name" value="Dihydrodipicolinate Reductase, domain 2"/>
    <property type="match status" value="1"/>
</dbReference>
<comment type="caution">
    <text evidence="5">The sequence shown here is derived from an EMBL/GenBank/DDBJ whole genome shotgun (WGS) entry which is preliminary data.</text>
</comment>
<dbReference type="EC" id="1.-.-.-" evidence="5"/>
<dbReference type="EMBL" id="LXEO01000021">
    <property type="protein sequence ID" value="OAT17925.1"/>
    <property type="molecule type" value="Genomic_DNA"/>
</dbReference>
<accession>A0A1B7HQK4</accession>
<evidence type="ECO:0000313" key="6">
    <source>
        <dbReference type="Proteomes" id="UP000078286"/>
    </source>
</evidence>
<feature type="domain" description="GFO/IDH/MocA-like oxidoreductase" evidence="4">
    <location>
        <begin position="134"/>
        <end position="248"/>
    </location>
</feature>
<dbReference type="PATRIC" id="fig|1354255.3.peg.1977"/>
<dbReference type="InterPro" id="IPR050984">
    <property type="entry name" value="Gfo/Idh/MocA_domain"/>
</dbReference>
<dbReference type="PANTHER" id="PTHR22604:SF105">
    <property type="entry name" value="TRANS-1,2-DIHYDROBENZENE-1,2-DIOL DEHYDROGENASE"/>
    <property type="match status" value="1"/>
</dbReference>
<dbReference type="AlphaFoldDB" id="A0A1B7HQK4"/>
<reference evidence="5 6" key="1">
    <citation type="submission" date="2016-04" db="EMBL/GenBank/DDBJ databases">
        <title>ATOL: Assembling a taxonomically balanced genome-scale reconstruction of the evolutionary history of the Enterobacteriaceae.</title>
        <authorList>
            <person name="Plunkett G.III."/>
            <person name="Neeno-Eckwall E.C."/>
            <person name="Glasner J.D."/>
            <person name="Perna N.T."/>
        </authorList>
    </citation>
    <scope>NUCLEOTIDE SEQUENCE [LARGE SCALE GENOMIC DNA]</scope>
    <source>
        <strain evidence="5 6">ATCC 51607</strain>
    </source>
</reference>
<dbReference type="GO" id="GO:0016491">
    <property type="term" value="F:oxidoreductase activity"/>
    <property type="evidence" value="ECO:0007669"/>
    <property type="project" value="UniProtKB-KW"/>
</dbReference>